<keyword evidence="3" id="KW-1185">Reference proteome</keyword>
<evidence type="ECO:0000256" key="1">
    <source>
        <dbReference type="SAM" id="Phobius"/>
    </source>
</evidence>
<comment type="caution">
    <text evidence="2">The sequence shown here is derived from an EMBL/GenBank/DDBJ whole genome shotgun (WGS) entry which is preliminary data.</text>
</comment>
<organism evidence="2 3">
    <name type="scientific">Rhizobium alvei</name>
    <dbReference type="NCBI Taxonomy" id="1132659"/>
    <lineage>
        <taxon>Bacteria</taxon>
        <taxon>Pseudomonadati</taxon>
        <taxon>Pseudomonadota</taxon>
        <taxon>Alphaproteobacteria</taxon>
        <taxon>Hyphomicrobiales</taxon>
        <taxon>Rhizobiaceae</taxon>
        <taxon>Rhizobium/Agrobacterium group</taxon>
        <taxon>Rhizobium</taxon>
    </lineage>
</organism>
<accession>A0ABT8YHF3</accession>
<gene>
    <name evidence="2" type="ORF">Q4481_03825</name>
</gene>
<evidence type="ECO:0000313" key="3">
    <source>
        <dbReference type="Proteomes" id="UP001174932"/>
    </source>
</evidence>
<reference evidence="2" key="1">
    <citation type="journal article" date="2015" name="Int. J. Syst. Evol. Microbiol.">
        <title>Rhizobium alvei sp. nov., isolated from a freshwater river.</title>
        <authorList>
            <person name="Sheu S.Y."/>
            <person name="Huang H.W."/>
            <person name="Young C.C."/>
            <person name="Chen W.M."/>
        </authorList>
    </citation>
    <scope>NUCLEOTIDE SEQUENCE</scope>
    <source>
        <strain evidence="2">TNR-22</strain>
    </source>
</reference>
<keyword evidence="1" id="KW-0812">Transmembrane</keyword>
<evidence type="ECO:0000313" key="2">
    <source>
        <dbReference type="EMBL" id="MDO6963071.1"/>
    </source>
</evidence>
<protein>
    <submittedName>
        <fullName evidence="2">Uncharacterized protein</fullName>
    </submittedName>
</protein>
<sequence>MAQAFARLFKVSAIGFALAFIAKDFSVPLFMLALMGLFDRLVGEPVFRGRQNPLT</sequence>
<keyword evidence="1" id="KW-1133">Transmembrane helix</keyword>
<reference evidence="2" key="2">
    <citation type="submission" date="2023-07" db="EMBL/GenBank/DDBJ databases">
        <authorList>
            <person name="Shen H."/>
        </authorList>
    </citation>
    <scope>NUCLEOTIDE SEQUENCE</scope>
    <source>
        <strain evidence="2">TNR-22</strain>
    </source>
</reference>
<dbReference type="EMBL" id="JAUOZU010000003">
    <property type="protein sequence ID" value="MDO6963071.1"/>
    <property type="molecule type" value="Genomic_DNA"/>
</dbReference>
<feature type="transmembrane region" description="Helical" evidence="1">
    <location>
        <begin position="12"/>
        <end position="38"/>
    </location>
</feature>
<keyword evidence="1" id="KW-0472">Membrane</keyword>
<dbReference type="RefSeq" id="WP_304374961.1">
    <property type="nucleotide sequence ID" value="NZ_JAUOZU010000003.1"/>
</dbReference>
<proteinExistence type="predicted"/>
<name>A0ABT8YHF3_9HYPH</name>
<dbReference type="Proteomes" id="UP001174932">
    <property type="component" value="Unassembled WGS sequence"/>
</dbReference>